<evidence type="ECO:0000313" key="1">
    <source>
        <dbReference type="EMBL" id="GAI92252.1"/>
    </source>
</evidence>
<reference evidence="1" key="1">
    <citation type="journal article" date="2014" name="Front. Microbiol.">
        <title>High frequency of phylogenetically diverse reductive dehalogenase-homologous genes in deep subseafloor sedimentary metagenomes.</title>
        <authorList>
            <person name="Kawai M."/>
            <person name="Futagami T."/>
            <person name="Toyoda A."/>
            <person name="Takaki Y."/>
            <person name="Nishi S."/>
            <person name="Hori S."/>
            <person name="Arai W."/>
            <person name="Tsubouchi T."/>
            <person name="Morono Y."/>
            <person name="Uchiyama I."/>
            <person name="Ito T."/>
            <person name="Fujiyama A."/>
            <person name="Inagaki F."/>
            <person name="Takami H."/>
        </authorList>
    </citation>
    <scope>NUCLEOTIDE SEQUENCE</scope>
    <source>
        <strain evidence="1">Expedition CK06-06</strain>
    </source>
</reference>
<protein>
    <submittedName>
        <fullName evidence="1">Uncharacterized protein</fullName>
    </submittedName>
</protein>
<feature type="non-terminal residue" evidence="1">
    <location>
        <position position="1"/>
    </location>
</feature>
<sequence>ICMLSIKVKQTFKYIFHSNLLMARRRSVFRGWGARLRKVTEKVRGVRERAQVERRQVETIVESTPFGKAMDPAAVAKKVGIEDFEVTAIFNQLVTQGKLIKLKSDAREGLYQKTHKSRNI</sequence>
<proteinExistence type="predicted"/>
<name>X1SGU9_9ZZZZ</name>
<dbReference type="AlphaFoldDB" id="X1SGU9"/>
<comment type="caution">
    <text evidence="1">The sequence shown here is derived from an EMBL/GenBank/DDBJ whole genome shotgun (WGS) entry which is preliminary data.</text>
</comment>
<dbReference type="EMBL" id="BARW01015224">
    <property type="protein sequence ID" value="GAI92252.1"/>
    <property type="molecule type" value="Genomic_DNA"/>
</dbReference>
<accession>X1SGU9</accession>
<gene>
    <name evidence="1" type="ORF">S12H4_26773</name>
</gene>
<organism evidence="1">
    <name type="scientific">marine sediment metagenome</name>
    <dbReference type="NCBI Taxonomy" id="412755"/>
    <lineage>
        <taxon>unclassified sequences</taxon>
        <taxon>metagenomes</taxon>
        <taxon>ecological metagenomes</taxon>
    </lineage>
</organism>